<dbReference type="Proteomes" id="UP000700706">
    <property type="component" value="Unassembled WGS sequence"/>
</dbReference>
<dbReference type="Pfam" id="PF01764">
    <property type="entry name" value="Lipase_3"/>
    <property type="match status" value="1"/>
</dbReference>
<evidence type="ECO:0000313" key="3">
    <source>
        <dbReference type="EMBL" id="MBW8728633.1"/>
    </source>
</evidence>
<evidence type="ECO:0000256" key="1">
    <source>
        <dbReference type="SAM" id="MobiDB-lite"/>
    </source>
</evidence>
<feature type="domain" description="Fungal lipase-type" evidence="2">
    <location>
        <begin position="79"/>
        <end position="209"/>
    </location>
</feature>
<dbReference type="InterPro" id="IPR002921">
    <property type="entry name" value="Fungal_lipase-type"/>
</dbReference>
<dbReference type="InterPro" id="IPR013783">
    <property type="entry name" value="Ig-like_fold"/>
</dbReference>
<dbReference type="Gene3D" id="3.40.50.1820">
    <property type="entry name" value="alpha/beta hydrolase"/>
    <property type="match status" value="1"/>
</dbReference>
<gene>
    <name evidence="3" type="ORF">JF625_26245</name>
</gene>
<dbReference type="AlphaFoldDB" id="A0A952KFT3"/>
<dbReference type="Gene3D" id="2.60.40.10">
    <property type="entry name" value="Immunoglobulins"/>
    <property type="match status" value="1"/>
</dbReference>
<dbReference type="InterPro" id="IPR051218">
    <property type="entry name" value="Sec_MonoDiacylglyc_Lipase"/>
</dbReference>
<evidence type="ECO:0000259" key="2">
    <source>
        <dbReference type="Pfam" id="PF01764"/>
    </source>
</evidence>
<dbReference type="PANTHER" id="PTHR45856:SF24">
    <property type="entry name" value="FUNGAL LIPASE-LIKE DOMAIN-CONTAINING PROTEIN"/>
    <property type="match status" value="1"/>
</dbReference>
<dbReference type="EMBL" id="JAEKLZ010000433">
    <property type="protein sequence ID" value="MBW8728633.1"/>
    <property type="molecule type" value="Genomic_DNA"/>
</dbReference>
<comment type="caution">
    <text evidence="3">The sequence shown here is derived from an EMBL/GenBank/DDBJ whole genome shotgun (WGS) entry which is preliminary data.</text>
</comment>
<evidence type="ECO:0000313" key="4">
    <source>
        <dbReference type="Proteomes" id="UP000700706"/>
    </source>
</evidence>
<proteinExistence type="predicted"/>
<dbReference type="SUPFAM" id="SSF53474">
    <property type="entry name" value="alpha/beta-Hydrolases"/>
    <property type="match status" value="1"/>
</dbReference>
<sequence>MMTLATFAATGAAERPSGETLKEHTARIGHGITVQLAMKGLATGGAWTLTWVGQTASRANLAYIAQGPDNGYGPVYALVLRGTVGGSPIDTAEDMQVGLMLPFLGGAAGNISQGAMEAFTDIVMGTDLIQALKDCNPTTTLYVVGHSLGGAMATTMSLYIAHTGIVDYTNISPYTFAAPTAGDQTFATAFSGQFPWAVRAANIYDLVPLAWATLGDLIEWPKNDPYYPFYPASDNTPAGPGPTSGPPPNPVGIVIDGVLAVLTQLQAEGKSYVQPGEQLSLNIGLEPLFQWTYPADADTQFRQFEVQVGFQHANSTYLALLEAPVPPARAPVVALVSPPIGIAGTPVTITPAGGTTFAQGSVVDFGIVPVPCTVADDGSSISVVAPPGVGTVDIRVTNKFGTSPAVPVYPNLTGEPYTDQFTYQGY</sequence>
<reference evidence="3" key="1">
    <citation type="submission" date="2020-06" db="EMBL/GenBank/DDBJ databases">
        <title>Stable isotope informed genome-resolved metagenomics uncovers potential trophic interactions in rhizosphere soil.</title>
        <authorList>
            <person name="Starr E.P."/>
            <person name="Shi S."/>
            <person name="Blazewicz S.J."/>
            <person name="Koch B.J."/>
            <person name="Probst A.J."/>
            <person name="Hungate B.A."/>
            <person name="Pett-Ridge J."/>
            <person name="Firestone M.K."/>
            <person name="Banfield J.F."/>
        </authorList>
    </citation>
    <scope>NUCLEOTIDE SEQUENCE</scope>
    <source>
        <strain evidence="3">YM_69_17</strain>
    </source>
</reference>
<dbReference type="GO" id="GO:0006629">
    <property type="term" value="P:lipid metabolic process"/>
    <property type="evidence" value="ECO:0007669"/>
    <property type="project" value="InterPro"/>
</dbReference>
<feature type="region of interest" description="Disordered" evidence="1">
    <location>
        <begin position="1"/>
        <end position="20"/>
    </location>
</feature>
<accession>A0A952KFT3</accession>
<organism evidence="3 4">
    <name type="scientific">Inquilinus limosus</name>
    <dbReference type="NCBI Taxonomy" id="171674"/>
    <lineage>
        <taxon>Bacteria</taxon>
        <taxon>Pseudomonadati</taxon>
        <taxon>Pseudomonadota</taxon>
        <taxon>Alphaproteobacteria</taxon>
        <taxon>Rhodospirillales</taxon>
        <taxon>Rhodospirillaceae</taxon>
        <taxon>Inquilinus</taxon>
    </lineage>
</organism>
<protein>
    <recommendedName>
        <fullName evidence="2">Fungal lipase-type domain-containing protein</fullName>
    </recommendedName>
</protein>
<name>A0A952KFT3_9PROT</name>
<dbReference type="InterPro" id="IPR029058">
    <property type="entry name" value="AB_hydrolase_fold"/>
</dbReference>
<dbReference type="PANTHER" id="PTHR45856">
    <property type="entry name" value="ALPHA/BETA-HYDROLASES SUPERFAMILY PROTEIN"/>
    <property type="match status" value="1"/>
</dbReference>